<feature type="transmembrane region" description="Helical" evidence="7">
    <location>
        <begin position="6"/>
        <end position="23"/>
    </location>
</feature>
<evidence type="ECO:0000256" key="7">
    <source>
        <dbReference type="SAM" id="Phobius"/>
    </source>
</evidence>
<dbReference type="RefSeq" id="WP_330974594.1">
    <property type="nucleotide sequence ID" value="NZ_JAZGLY010000004.1"/>
</dbReference>
<organism evidence="9 10">
    <name type="scientific">Niabella digestorum</name>
    <dbReference type="NCBI Taxonomy" id="3117701"/>
    <lineage>
        <taxon>Bacteria</taxon>
        <taxon>Pseudomonadati</taxon>
        <taxon>Bacteroidota</taxon>
        <taxon>Chitinophagia</taxon>
        <taxon>Chitinophagales</taxon>
        <taxon>Chitinophagaceae</taxon>
        <taxon>Niabella</taxon>
    </lineage>
</organism>
<evidence type="ECO:0000256" key="4">
    <source>
        <dbReference type="ARBA" id="ARBA00022692"/>
    </source>
</evidence>
<feature type="domain" description="Glycine transporter" evidence="8">
    <location>
        <begin position="6"/>
        <end position="79"/>
    </location>
</feature>
<gene>
    <name evidence="9" type="ORF">V2H41_07860</name>
</gene>
<feature type="transmembrane region" description="Helical" evidence="7">
    <location>
        <begin position="175"/>
        <end position="191"/>
    </location>
</feature>
<reference evidence="9 10" key="1">
    <citation type="submission" date="2024-01" db="EMBL/GenBank/DDBJ databases">
        <title>Niabella digestum sp. nov., isolated from waste digestion system.</title>
        <authorList>
            <person name="Zhang L."/>
        </authorList>
    </citation>
    <scope>NUCLEOTIDE SEQUENCE [LARGE SCALE GENOMIC DNA]</scope>
    <source>
        <strain evidence="9 10">A18</strain>
    </source>
</reference>
<evidence type="ECO:0000313" key="10">
    <source>
        <dbReference type="Proteomes" id="UP001357452"/>
    </source>
</evidence>
<evidence type="ECO:0000256" key="3">
    <source>
        <dbReference type="ARBA" id="ARBA00022475"/>
    </source>
</evidence>
<evidence type="ECO:0000256" key="5">
    <source>
        <dbReference type="ARBA" id="ARBA00022989"/>
    </source>
</evidence>
<protein>
    <submittedName>
        <fullName evidence="9">Trimeric intracellular cation channel family protein</fullName>
    </submittedName>
</protein>
<feature type="transmembrane region" description="Helical" evidence="7">
    <location>
        <begin position="117"/>
        <end position="138"/>
    </location>
</feature>
<keyword evidence="4 7" id="KW-0812">Transmembrane</keyword>
<feature type="transmembrane region" description="Helical" evidence="7">
    <location>
        <begin position="30"/>
        <end position="47"/>
    </location>
</feature>
<dbReference type="PANTHER" id="PTHR30506">
    <property type="entry name" value="INNER MEMBRANE PROTEIN"/>
    <property type="match status" value="1"/>
</dbReference>
<dbReference type="Proteomes" id="UP001357452">
    <property type="component" value="Unassembled WGS sequence"/>
</dbReference>
<dbReference type="InterPro" id="IPR005115">
    <property type="entry name" value="Gly_transporter"/>
</dbReference>
<feature type="transmembrane region" description="Helical" evidence="7">
    <location>
        <begin position="59"/>
        <end position="79"/>
    </location>
</feature>
<evidence type="ECO:0000259" key="8">
    <source>
        <dbReference type="Pfam" id="PF03458"/>
    </source>
</evidence>
<evidence type="ECO:0000256" key="2">
    <source>
        <dbReference type="ARBA" id="ARBA00008193"/>
    </source>
</evidence>
<dbReference type="Pfam" id="PF03458">
    <property type="entry name" value="Gly_transporter"/>
    <property type="match status" value="2"/>
</dbReference>
<comment type="caution">
    <text evidence="9">The sequence shown here is derived from an EMBL/GenBank/DDBJ whole genome shotgun (WGS) entry which is preliminary data.</text>
</comment>
<keyword evidence="10" id="KW-1185">Reference proteome</keyword>
<evidence type="ECO:0000256" key="6">
    <source>
        <dbReference type="ARBA" id="ARBA00023136"/>
    </source>
</evidence>
<keyword evidence="6 7" id="KW-0472">Membrane</keyword>
<evidence type="ECO:0000256" key="1">
    <source>
        <dbReference type="ARBA" id="ARBA00004651"/>
    </source>
</evidence>
<comment type="similarity">
    <text evidence="2">Belongs to the UPF0126 family.</text>
</comment>
<comment type="subcellular location">
    <subcellularLocation>
        <location evidence="1">Cell membrane</location>
        <topology evidence="1">Multi-pass membrane protein</topology>
    </subcellularLocation>
</comment>
<dbReference type="EMBL" id="JAZGLY010000004">
    <property type="protein sequence ID" value="MEE6187184.1"/>
    <property type="molecule type" value="Genomic_DNA"/>
</dbReference>
<proteinExistence type="inferred from homology"/>
<keyword evidence="3" id="KW-1003">Cell membrane</keyword>
<keyword evidence="5 7" id="KW-1133">Transmembrane helix</keyword>
<evidence type="ECO:0000313" key="9">
    <source>
        <dbReference type="EMBL" id="MEE6187184.1"/>
    </source>
</evidence>
<dbReference type="PANTHER" id="PTHR30506:SF3">
    <property type="entry name" value="UPF0126 INNER MEMBRANE PROTEIN YADS-RELATED"/>
    <property type="match status" value="1"/>
</dbReference>
<feature type="domain" description="Glycine transporter" evidence="8">
    <location>
        <begin position="92"/>
        <end position="166"/>
    </location>
</feature>
<accession>A0ABU7RGS2</accession>
<name>A0ABU7RGS2_9BACT</name>
<feature type="transmembrane region" description="Helical" evidence="7">
    <location>
        <begin position="150"/>
        <end position="169"/>
    </location>
</feature>
<feature type="transmembrane region" description="Helical" evidence="7">
    <location>
        <begin position="91"/>
        <end position="111"/>
    </location>
</feature>
<sequence length="201" mass="21802">MTFLSVITYLGIFVFALAGAFKARGARLDVFGGLVVAFVSAYGGGTLRDLLLGVRPLTWLNDNLAFTLVFAGTTVTFLVKDRLNNFRRTIFFTDAIGLGLFTAAGIEVAIQNGANELYSLIMGVITATFGGLIADIFCGYPPVLLRRGELYATACAIGGIIFILLNKYLSTTTNLDLVICVVLVVAIRIYSKRRRLMLPEI</sequence>